<dbReference type="SMART" id="SM01347">
    <property type="entry name" value="Mre11_DNA_bind"/>
    <property type="match status" value="1"/>
</dbReference>
<dbReference type="GO" id="GO:0030145">
    <property type="term" value="F:manganese ion binding"/>
    <property type="evidence" value="ECO:0007669"/>
    <property type="project" value="UniProtKB-UniRule"/>
</dbReference>
<accession>A0AAI9WYF0</accession>
<reference evidence="21" key="1">
    <citation type="journal article" date="2022" name="DNA Res.">
        <title>Genome analysis of five recently described species of the CUG-Ser clade uncovers Candida theae as a new hybrid lineage with pathogenic potential in the Candida parapsilosis species complex.</title>
        <authorList>
            <person name="Mixao V."/>
            <person name="Del Olmo V."/>
            <person name="Hegedusova E."/>
            <person name="Saus E."/>
            <person name="Pryszcz L."/>
            <person name="Cillingova A."/>
            <person name="Nosek J."/>
            <person name="Gabaldon T."/>
        </authorList>
    </citation>
    <scope>NUCLEOTIDE SEQUENCE</scope>
    <source>
        <strain evidence="21">CBS 10844</strain>
    </source>
</reference>
<protein>
    <recommendedName>
        <fullName evidence="16">Double-strand break repair protein</fullName>
    </recommendedName>
</protein>
<name>A0AAI9WYF0_9ASCO</name>
<keyword evidence="5" id="KW-0158">Chromosome</keyword>
<evidence type="ECO:0000259" key="20">
    <source>
        <dbReference type="SMART" id="SM01347"/>
    </source>
</evidence>
<feature type="compositionally biased region" description="Gly residues" evidence="19">
    <location>
        <begin position="532"/>
        <end position="543"/>
    </location>
</feature>
<dbReference type="AlphaFoldDB" id="A0AAI9WYF0"/>
<keyword evidence="13 16" id="KW-0464">Manganese</keyword>
<evidence type="ECO:0000256" key="15">
    <source>
        <dbReference type="ARBA" id="ARBA00023254"/>
    </source>
</evidence>
<keyword evidence="10 16" id="KW-0378">Hydrolase</keyword>
<dbReference type="PANTHER" id="PTHR10139">
    <property type="entry name" value="DOUBLE-STRAND BREAK REPAIR PROTEIN MRE11"/>
    <property type="match status" value="1"/>
</dbReference>
<keyword evidence="9 16" id="KW-0227">DNA damage</keyword>
<evidence type="ECO:0000256" key="9">
    <source>
        <dbReference type="ARBA" id="ARBA00022763"/>
    </source>
</evidence>
<dbReference type="Pfam" id="PF04152">
    <property type="entry name" value="Mre11_DNA_bind"/>
    <property type="match status" value="1"/>
</dbReference>
<dbReference type="InterPro" id="IPR029052">
    <property type="entry name" value="Metallo-depent_PP-like"/>
</dbReference>
<gene>
    <name evidence="21" type="ORF">KGF56_002401</name>
</gene>
<evidence type="ECO:0000256" key="1">
    <source>
        <dbReference type="ARBA" id="ARBA00001936"/>
    </source>
</evidence>
<feature type="compositionally biased region" description="Acidic residues" evidence="19">
    <location>
        <begin position="614"/>
        <end position="630"/>
    </location>
</feature>
<dbReference type="FunFam" id="3.30.110.110:FF:000004">
    <property type="entry name" value="Double-strand break repair protein"/>
    <property type="match status" value="1"/>
</dbReference>
<keyword evidence="11 16" id="KW-0269">Exonuclease</keyword>
<keyword evidence="8 16" id="KW-0255">Endonuclease</keyword>
<dbReference type="EMBL" id="JAHUZD010000086">
    <property type="protein sequence ID" value="KAI3404771.2"/>
    <property type="molecule type" value="Genomic_DNA"/>
</dbReference>
<dbReference type="InterPro" id="IPR003701">
    <property type="entry name" value="Mre11"/>
</dbReference>
<evidence type="ECO:0000256" key="4">
    <source>
        <dbReference type="ARBA" id="ARBA00009028"/>
    </source>
</evidence>
<dbReference type="InterPro" id="IPR007281">
    <property type="entry name" value="Mre11_DNA-bd"/>
</dbReference>
<evidence type="ECO:0000256" key="12">
    <source>
        <dbReference type="ARBA" id="ARBA00023204"/>
    </source>
</evidence>
<evidence type="ECO:0000256" key="8">
    <source>
        <dbReference type="ARBA" id="ARBA00022759"/>
    </source>
</evidence>
<dbReference type="NCBIfam" id="TIGR00583">
    <property type="entry name" value="mre11"/>
    <property type="match status" value="1"/>
</dbReference>
<dbReference type="Pfam" id="PF00149">
    <property type="entry name" value="Metallophos"/>
    <property type="match status" value="1"/>
</dbReference>
<dbReference type="Gene3D" id="3.60.21.10">
    <property type="match status" value="1"/>
</dbReference>
<evidence type="ECO:0000256" key="7">
    <source>
        <dbReference type="ARBA" id="ARBA00022723"/>
    </source>
</evidence>
<evidence type="ECO:0000256" key="3">
    <source>
        <dbReference type="ARBA" id="ARBA00004286"/>
    </source>
</evidence>
<dbReference type="GO" id="GO:0000014">
    <property type="term" value="F:single-stranded DNA endodeoxyribonuclease activity"/>
    <property type="evidence" value="ECO:0007669"/>
    <property type="project" value="TreeGrafter"/>
</dbReference>
<evidence type="ECO:0000256" key="19">
    <source>
        <dbReference type="SAM" id="MobiDB-lite"/>
    </source>
</evidence>
<dbReference type="GO" id="GO:0007095">
    <property type="term" value="P:mitotic G2 DNA damage checkpoint signaling"/>
    <property type="evidence" value="ECO:0007669"/>
    <property type="project" value="TreeGrafter"/>
</dbReference>
<dbReference type="CDD" id="cd00840">
    <property type="entry name" value="MPP_Mre11_N"/>
    <property type="match status" value="1"/>
</dbReference>
<organism evidence="21 22">
    <name type="scientific">Candida oxycetoniae</name>
    <dbReference type="NCBI Taxonomy" id="497107"/>
    <lineage>
        <taxon>Eukaryota</taxon>
        <taxon>Fungi</taxon>
        <taxon>Dikarya</taxon>
        <taxon>Ascomycota</taxon>
        <taxon>Saccharomycotina</taxon>
        <taxon>Pichiomycetes</taxon>
        <taxon>Debaryomycetaceae</taxon>
        <taxon>Candida/Lodderomyces clade</taxon>
        <taxon>Candida</taxon>
    </lineage>
</organism>
<evidence type="ECO:0000313" key="21">
    <source>
        <dbReference type="EMBL" id="KAI3404771.2"/>
    </source>
</evidence>
<comment type="caution">
    <text evidence="21">The sequence shown here is derived from an EMBL/GenBank/DDBJ whole genome shotgun (WGS) entry which is preliminary data.</text>
</comment>
<dbReference type="InterPro" id="IPR038487">
    <property type="entry name" value="Mre11_capping_dom"/>
</dbReference>
<evidence type="ECO:0000256" key="18">
    <source>
        <dbReference type="RuleBase" id="RU003447"/>
    </source>
</evidence>
<dbReference type="Proteomes" id="UP001202479">
    <property type="component" value="Unassembled WGS sequence"/>
</dbReference>
<dbReference type="SUPFAM" id="SSF56300">
    <property type="entry name" value="Metallo-dependent phosphatases"/>
    <property type="match status" value="1"/>
</dbReference>
<dbReference type="GeneID" id="73380018"/>
<dbReference type="GO" id="GO:0000724">
    <property type="term" value="P:double-strand break repair via homologous recombination"/>
    <property type="evidence" value="ECO:0007669"/>
    <property type="project" value="TreeGrafter"/>
</dbReference>
<evidence type="ECO:0000256" key="13">
    <source>
        <dbReference type="ARBA" id="ARBA00023211"/>
    </source>
</evidence>
<evidence type="ECO:0000256" key="10">
    <source>
        <dbReference type="ARBA" id="ARBA00022801"/>
    </source>
</evidence>
<keyword evidence="6 16" id="KW-0540">Nuclease</keyword>
<evidence type="ECO:0000256" key="17">
    <source>
        <dbReference type="PIRSR" id="PIRSR000882-1"/>
    </source>
</evidence>
<evidence type="ECO:0000313" key="22">
    <source>
        <dbReference type="Proteomes" id="UP001202479"/>
    </source>
</evidence>
<dbReference type="FunFam" id="3.60.21.10:FF:000011">
    <property type="entry name" value="Double-strand break repair protein"/>
    <property type="match status" value="1"/>
</dbReference>
<dbReference type="GO" id="GO:0008296">
    <property type="term" value="F:3'-5'-DNA exonuclease activity"/>
    <property type="evidence" value="ECO:0007669"/>
    <property type="project" value="InterPro"/>
</dbReference>
<dbReference type="GO" id="GO:0097552">
    <property type="term" value="P:mitochondrial double-strand break repair via homologous recombination"/>
    <property type="evidence" value="ECO:0007669"/>
    <property type="project" value="TreeGrafter"/>
</dbReference>
<dbReference type="GO" id="GO:0035861">
    <property type="term" value="C:site of double-strand break"/>
    <property type="evidence" value="ECO:0007669"/>
    <property type="project" value="TreeGrafter"/>
</dbReference>
<dbReference type="PANTHER" id="PTHR10139:SF1">
    <property type="entry name" value="DOUBLE-STRAND BREAK REPAIR PROTEIN MRE11"/>
    <property type="match status" value="1"/>
</dbReference>
<comment type="function">
    <text evidence="16">Core component of the MRN complex, which plays a central role in double-strand break (DSB) repair, DNA recombination, maintenance of telomere integrity and meiosis. The MRN complex is involved in the repair of DNA double-strand breaks (DSBs) via homologous recombination (HR), an error-free mechanism which primarily occurs during S and G2 phases. The complex (1) mediates the end resection of damaged DNA, which generates proper single-stranded DNA, a key initial steps in HR, and is (2) required for the recruitment of other repair factors and efficient activation of ATM and ATR upon DNA damage. Within the MRN complex, MRE11 possesses both single-strand endonuclease activity and double-strand-specific 3'-5' exonuclease activity. MRE11 first endonucleolytically cleaves the 5' strand at DNA DSB ends to prevent non-homologous end joining (NHEJ) and licence HR. It then generates a single-stranded DNA gap via 3' to 5' exonucleolytic degradation, which is required for single-strand invasion and recombination.</text>
</comment>
<dbReference type="Gene3D" id="3.30.110.110">
    <property type="entry name" value="Mre11, capping domain"/>
    <property type="match status" value="1"/>
</dbReference>
<keyword evidence="15 16" id="KW-0469">Meiosis</keyword>
<dbReference type="InterPro" id="IPR004843">
    <property type="entry name" value="Calcineurin-like_PHP"/>
</dbReference>
<evidence type="ECO:0000256" key="16">
    <source>
        <dbReference type="PIRNR" id="PIRNR000882"/>
    </source>
</evidence>
<dbReference type="GO" id="GO:0042138">
    <property type="term" value="P:meiotic DNA double-strand break formation"/>
    <property type="evidence" value="ECO:0007669"/>
    <property type="project" value="TreeGrafter"/>
</dbReference>
<dbReference type="GO" id="GO:0006303">
    <property type="term" value="P:double-strand break repair via nonhomologous end joining"/>
    <property type="evidence" value="ECO:0007669"/>
    <property type="project" value="TreeGrafter"/>
</dbReference>
<proteinExistence type="inferred from homology"/>
<feature type="compositionally biased region" description="Polar residues" evidence="19">
    <location>
        <begin position="599"/>
        <end position="612"/>
    </location>
</feature>
<dbReference type="GO" id="GO:0000723">
    <property type="term" value="P:telomere maintenance"/>
    <property type="evidence" value="ECO:0007669"/>
    <property type="project" value="TreeGrafter"/>
</dbReference>
<keyword evidence="14 16" id="KW-0539">Nucleus</keyword>
<comment type="cofactor">
    <cofactor evidence="1 16">
        <name>Mn(2+)</name>
        <dbReference type="ChEBI" id="CHEBI:29035"/>
    </cofactor>
</comment>
<feature type="region of interest" description="Disordered" evidence="19">
    <location>
        <begin position="527"/>
        <end position="649"/>
    </location>
</feature>
<evidence type="ECO:0000256" key="11">
    <source>
        <dbReference type="ARBA" id="ARBA00022839"/>
    </source>
</evidence>
<dbReference type="PIRSF" id="PIRSF000882">
    <property type="entry name" value="DSB_repair_MRE11"/>
    <property type="match status" value="1"/>
</dbReference>
<keyword evidence="12 16" id="KW-0234">DNA repair</keyword>
<feature type="active site" description="Proton donor" evidence="17">
    <location>
        <position position="129"/>
    </location>
</feature>
<feature type="compositionally biased region" description="Basic residues" evidence="19">
    <location>
        <begin position="636"/>
        <end position="649"/>
    </location>
</feature>
<feature type="domain" description="Mre11 DNA-binding" evidence="20">
    <location>
        <begin position="294"/>
        <end position="474"/>
    </location>
</feature>
<comment type="similarity">
    <text evidence="4 16 18">Belongs to the MRE11/RAD32 family.</text>
</comment>
<dbReference type="RefSeq" id="XP_049180516.1">
    <property type="nucleotide sequence ID" value="XM_049323626.1"/>
</dbReference>
<evidence type="ECO:0000256" key="2">
    <source>
        <dbReference type="ARBA" id="ARBA00004123"/>
    </source>
</evidence>
<dbReference type="InterPro" id="IPR041796">
    <property type="entry name" value="Mre11_N"/>
</dbReference>
<comment type="subcellular location">
    <subcellularLocation>
        <location evidence="3">Chromosome</location>
    </subcellularLocation>
    <subcellularLocation>
        <location evidence="2 16">Nucleus</location>
    </subcellularLocation>
</comment>
<keyword evidence="7" id="KW-0479">Metal-binding</keyword>
<dbReference type="GO" id="GO:0031573">
    <property type="term" value="P:mitotic intra-S DNA damage checkpoint signaling"/>
    <property type="evidence" value="ECO:0007669"/>
    <property type="project" value="TreeGrafter"/>
</dbReference>
<evidence type="ECO:0000256" key="5">
    <source>
        <dbReference type="ARBA" id="ARBA00022454"/>
    </source>
</evidence>
<evidence type="ECO:0000256" key="6">
    <source>
        <dbReference type="ARBA" id="ARBA00022722"/>
    </source>
</evidence>
<evidence type="ECO:0000256" key="14">
    <source>
        <dbReference type="ARBA" id="ARBA00023242"/>
    </source>
</evidence>
<keyword evidence="22" id="KW-1185">Reference proteome</keyword>
<dbReference type="GO" id="GO:0030870">
    <property type="term" value="C:Mre11 complex"/>
    <property type="evidence" value="ECO:0007669"/>
    <property type="project" value="UniProtKB-UniRule"/>
</dbReference>
<sequence>MPLVDKVEDGEDTIKVLLTTDNHVGCFENDPIRGDDGWKTFDEITQIARDLDVDMMIQGGDLFHINKPSKKSIYHVMKSLRANCMGDKPCELELLNEPADCMSNGFDEVNYEDPNLNISIPVFAISGNHDDATGEGLLSALDVLAVCGLLNYFGKVTDTESITVKPILLQKGTTKLALYGMSNVRDERLHRSFRDGGVKFERSRTHTNDWFNLFVIHQNHALHTYKSSIPENFLPSFLDFVLWGHEHECIPHPVHNPETEFDVLQAGSSIATSLSEGEVPDKKVFIIRIKGKDYSLEAIDLKTVRPFILRDIVLSKTDLIPGKASKSDVIAFLVREVESVIERASNNHNHVSTTTRTRNSINSQNGQPPMLPLVRLRVEYSGGYEIENVRRFSNQFVGRIANVNDVVQFYKKKTPQQTDVLMKRTKFDADLVEENLNAKKTTELALQDIVSNFLKQTQLALIPEAGLNEAVKKFVENDDKSSLSHYINNEIKKETKILLNVDIDDTEFHGDEKQSKNMLKQILMQIKSGDSGDSGGGGGGDGGGDGDGDYDSDSVSLSKTRSNNKKKRNNNNRSKAGKSKEIISSEDSEVEVLEVAKPSSRNVSRNKATQLDTYPDDDMQILSSNDDDEYYPQPAPRKRTTAGTRRRGR</sequence>